<protein>
    <submittedName>
        <fullName evidence="1">Uncharacterized protein</fullName>
    </submittedName>
</protein>
<name>A0ABM7D198_9GAMM</name>
<evidence type="ECO:0000313" key="1">
    <source>
        <dbReference type="EMBL" id="AZQ10056.1"/>
    </source>
</evidence>
<accession>A0ABM7D198</accession>
<gene>
    <name evidence="1" type="ORF">STH12_00920</name>
</gene>
<reference evidence="2" key="1">
    <citation type="submission" date="2017-03" db="EMBL/GenBank/DDBJ databases">
        <title>Full genome sequence of a non-lethal Shewanella isolate that potentiates virulence of Vibio parahaemolyticus causing acute hepatopancreatic necrosis disease (AHPND) in shrimp.</title>
        <authorList>
            <person name="Prachumwat A."/>
            <person name="Sritunyalucksana K."/>
        </authorList>
    </citation>
    <scope>NUCLEOTIDE SEQUENCE [LARGE SCALE GENOMIC DNA]</scope>
    <source>
        <strain evidence="2">TH2012</strain>
    </source>
</reference>
<evidence type="ECO:0000313" key="2">
    <source>
        <dbReference type="Proteomes" id="UP000278437"/>
    </source>
</evidence>
<sequence length="54" mass="5958">MLIDSDGHKFATYGTEIVSLGYGYSCFNIEAEDSVQEFIEEVLNGDWGKVGANH</sequence>
<dbReference type="EMBL" id="CP020373">
    <property type="protein sequence ID" value="AZQ10056.1"/>
    <property type="molecule type" value="Genomic_DNA"/>
</dbReference>
<organism evidence="1 2">
    <name type="scientific">Shewanella khirikhana</name>
    <dbReference type="NCBI Taxonomy" id="1965282"/>
    <lineage>
        <taxon>Bacteria</taxon>
        <taxon>Pseudomonadati</taxon>
        <taxon>Pseudomonadota</taxon>
        <taxon>Gammaproteobacteria</taxon>
        <taxon>Alteromonadales</taxon>
        <taxon>Shewanellaceae</taxon>
        <taxon>Shewanella</taxon>
    </lineage>
</organism>
<dbReference type="Proteomes" id="UP000278437">
    <property type="component" value="Chromosome"/>
</dbReference>
<keyword evidence="2" id="KW-1185">Reference proteome</keyword>
<proteinExistence type="predicted"/>